<evidence type="ECO:0000313" key="1">
    <source>
        <dbReference type="EMBL" id="KIO02022.1"/>
    </source>
</evidence>
<keyword evidence="2" id="KW-1185">Reference proteome</keyword>
<name>A0A0C3JX94_PISTI</name>
<organism evidence="1 2">
    <name type="scientific">Pisolithus tinctorius Marx 270</name>
    <dbReference type="NCBI Taxonomy" id="870435"/>
    <lineage>
        <taxon>Eukaryota</taxon>
        <taxon>Fungi</taxon>
        <taxon>Dikarya</taxon>
        <taxon>Basidiomycota</taxon>
        <taxon>Agaricomycotina</taxon>
        <taxon>Agaricomycetes</taxon>
        <taxon>Agaricomycetidae</taxon>
        <taxon>Boletales</taxon>
        <taxon>Sclerodermatineae</taxon>
        <taxon>Pisolithaceae</taxon>
        <taxon>Pisolithus</taxon>
    </lineage>
</organism>
<accession>A0A0C3JX94</accession>
<gene>
    <name evidence="1" type="ORF">M404DRAFT_72895</name>
</gene>
<feature type="non-terminal residue" evidence="1">
    <location>
        <position position="1"/>
    </location>
</feature>
<dbReference type="Pfam" id="PF14223">
    <property type="entry name" value="Retrotran_gag_2"/>
    <property type="match status" value="1"/>
</dbReference>
<dbReference type="EMBL" id="KN831984">
    <property type="protein sequence ID" value="KIO02022.1"/>
    <property type="molecule type" value="Genomic_DNA"/>
</dbReference>
<evidence type="ECO:0000313" key="2">
    <source>
        <dbReference type="Proteomes" id="UP000054217"/>
    </source>
</evidence>
<dbReference type="HOGENOM" id="CLU_052380_0_0_1"/>
<evidence type="ECO:0008006" key="3">
    <source>
        <dbReference type="Google" id="ProtNLM"/>
    </source>
</evidence>
<reference evidence="1 2" key="1">
    <citation type="submission" date="2014-04" db="EMBL/GenBank/DDBJ databases">
        <authorList>
            <consortium name="DOE Joint Genome Institute"/>
            <person name="Kuo A."/>
            <person name="Kohler A."/>
            <person name="Costa M.D."/>
            <person name="Nagy L.G."/>
            <person name="Floudas D."/>
            <person name="Copeland A."/>
            <person name="Barry K.W."/>
            <person name="Cichocki N."/>
            <person name="Veneault-Fourrey C."/>
            <person name="LaButti K."/>
            <person name="Lindquist E.A."/>
            <person name="Lipzen A."/>
            <person name="Lundell T."/>
            <person name="Morin E."/>
            <person name="Murat C."/>
            <person name="Sun H."/>
            <person name="Tunlid A."/>
            <person name="Henrissat B."/>
            <person name="Grigoriev I.V."/>
            <person name="Hibbett D.S."/>
            <person name="Martin F."/>
            <person name="Nordberg H.P."/>
            <person name="Cantor M.N."/>
            <person name="Hua S.X."/>
        </authorList>
    </citation>
    <scope>NUCLEOTIDE SEQUENCE [LARGE SCALE GENOMIC DNA]</scope>
    <source>
        <strain evidence="1 2">Marx 270</strain>
    </source>
</reference>
<dbReference type="AlphaFoldDB" id="A0A0C3JX94"/>
<sequence>LTSSNNNTWKGEMKAFLCTKGLWTIVNGSEKRPDDAAKSCSKWDLRADRAAGELDLVLSSEQRTHVEALISGAVMVWEKCENEVHRHHMNSFNAWDDFFYIRKQPDESLSSLIARIEDSMSKIQELRPKDTSSPYTIKDLDNELVCMAMVRSLGEEYSHFASSLLLFQSLDKEELKEAFLAEE</sequence>
<dbReference type="STRING" id="870435.A0A0C3JX94"/>
<dbReference type="OrthoDB" id="2673624at2759"/>
<protein>
    <recommendedName>
        <fullName evidence="3">DUF4219 domain-containing protein</fullName>
    </recommendedName>
</protein>
<reference evidence="2" key="2">
    <citation type="submission" date="2015-01" db="EMBL/GenBank/DDBJ databases">
        <title>Evolutionary Origins and Diversification of the Mycorrhizal Mutualists.</title>
        <authorList>
            <consortium name="DOE Joint Genome Institute"/>
            <consortium name="Mycorrhizal Genomics Consortium"/>
            <person name="Kohler A."/>
            <person name="Kuo A."/>
            <person name="Nagy L.G."/>
            <person name="Floudas D."/>
            <person name="Copeland A."/>
            <person name="Barry K.W."/>
            <person name="Cichocki N."/>
            <person name="Veneault-Fourrey C."/>
            <person name="LaButti K."/>
            <person name="Lindquist E.A."/>
            <person name="Lipzen A."/>
            <person name="Lundell T."/>
            <person name="Morin E."/>
            <person name="Murat C."/>
            <person name="Riley R."/>
            <person name="Ohm R."/>
            <person name="Sun H."/>
            <person name="Tunlid A."/>
            <person name="Henrissat B."/>
            <person name="Grigoriev I.V."/>
            <person name="Hibbett D.S."/>
            <person name="Martin F."/>
        </authorList>
    </citation>
    <scope>NUCLEOTIDE SEQUENCE [LARGE SCALE GENOMIC DNA]</scope>
    <source>
        <strain evidence="2">Marx 270</strain>
    </source>
</reference>
<dbReference type="Proteomes" id="UP000054217">
    <property type="component" value="Unassembled WGS sequence"/>
</dbReference>
<dbReference type="InParanoid" id="A0A0C3JX94"/>
<feature type="non-terminal residue" evidence="1">
    <location>
        <position position="183"/>
    </location>
</feature>
<proteinExistence type="predicted"/>